<accession>A0A4Q0Y5B5</accession>
<dbReference type="InterPro" id="IPR043128">
    <property type="entry name" value="Rev_trsase/Diguanyl_cyclase"/>
</dbReference>
<dbReference type="CDD" id="cd01949">
    <property type="entry name" value="GGDEF"/>
    <property type="match status" value="1"/>
</dbReference>
<protein>
    <submittedName>
        <fullName evidence="2">GGDEF domain-containing protein</fullName>
    </submittedName>
</protein>
<dbReference type="InterPro" id="IPR000160">
    <property type="entry name" value="GGDEF_dom"/>
</dbReference>
<dbReference type="EMBL" id="PDKO01000003">
    <property type="protein sequence ID" value="RXJ63521.1"/>
    <property type="molecule type" value="Genomic_DNA"/>
</dbReference>
<dbReference type="OrthoDB" id="5347995at2"/>
<dbReference type="Pfam" id="PF00990">
    <property type="entry name" value="GGDEF"/>
    <property type="match status" value="1"/>
</dbReference>
<dbReference type="InterPro" id="IPR029787">
    <property type="entry name" value="Nucleotide_cyclase"/>
</dbReference>
<evidence type="ECO:0000313" key="2">
    <source>
        <dbReference type="EMBL" id="RXJ63521.1"/>
    </source>
</evidence>
<dbReference type="PANTHER" id="PTHR46663:SF2">
    <property type="entry name" value="GGDEF DOMAIN-CONTAINING PROTEIN"/>
    <property type="match status" value="1"/>
</dbReference>
<sequence>MNINKYNFEAIIALNDYLITVKKIEDIFEHLSSYLEDNLCVNKVEIKLRDKILFRKFEEVKGLKKRSFEIYLNKQDSLSVFIHYFENETENINECFDFIKIIFKIVSQTIYNRYLEFRLHESNLKDSLTGLYNRQYVNEYLRTMLPLSKREQKKVAFLKVGIDHFKAVIDEFNYEIGDRVLKELAKSLESSVRKSDIVARIESDEFLIVLHNITNENNAIMIANKIIENFKDVKVIVDEDNNQTLMKTICMGISIYPDDAERVEEIFRSSDIALYEAKNRGRSQLFKFKKGDDTIELF</sequence>
<evidence type="ECO:0000259" key="1">
    <source>
        <dbReference type="PROSITE" id="PS50887"/>
    </source>
</evidence>
<dbReference type="SUPFAM" id="SSF55073">
    <property type="entry name" value="Nucleotide cyclase"/>
    <property type="match status" value="1"/>
</dbReference>
<feature type="domain" description="GGDEF" evidence="1">
    <location>
        <begin position="153"/>
        <end position="290"/>
    </location>
</feature>
<proteinExistence type="predicted"/>
<keyword evidence="3" id="KW-1185">Reference proteome</keyword>
<evidence type="ECO:0000313" key="3">
    <source>
        <dbReference type="Proteomes" id="UP000290191"/>
    </source>
</evidence>
<gene>
    <name evidence="2" type="ORF">CRV06_04845</name>
</gene>
<dbReference type="PANTHER" id="PTHR46663">
    <property type="entry name" value="DIGUANYLATE CYCLASE DGCT-RELATED"/>
    <property type="match status" value="1"/>
</dbReference>
<dbReference type="InterPro" id="IPR052163">
    <property type="entry name" value="DGC-Regulatory_Protein"/>
</dbReference>
<dbReference type="AlphaFoldDB" id="A0A4Q0Y5B5"/>
<dbReference type="Proteomes" id="UP000290191">
    <property type="component" value="Unassembled WGS sequence"/>
</dbReference>
<dbReference type="NCBIfam" id="TIGR00254">
    <property type="entry name" value="GGDEF"/>
    <property type="match status" value="1"/>
</dbReference>
<dbReference type="RefSeq" id="WP_129081583.1">
    <property type="nucleotide sequence ID" value="NZ_CP041070.1"/>
</dbReference>
<comment type="caution">
    <text evidence="2">The sequence shown here is derived from an EMBL/GenBank/DDBJ whole genome shotgun (WGS) entry which is preliminary data.</text>
</comment>
<name>A0A4Q0Y5B5_9BACT</name>
<dbReference type="Gene3D" id="3.30.70.270">
    <property type="match status" value="1"/>
</dbReference>
<dbReference type="PROSITE" id="PS50887">
    <property type="entry name" value="GGDEF"/>
    <property type="match status" value="1"/>
</dbReference>
<reference evidence="2 3" key="1">
    <citation type="submission" date="2017-10" db="EMBL/GenBank/DDBJ databases">
        <title>Genomics of the genus Arcobacter.</title>
        <authorList>
            <person name="Perez-Cataluna A."/>
            <person name="Figueras M.J."/>
        </authorList>
    </citation>
    <scope>NUCLEOTIDE SEQUENCE [LARGE SCALE GENOMIC DNA]</scope>
    <source>
        <strain evidence="2 3">DSM 24636</strain>
    </source>
</reference>
<dbReference type="SMART" id="SM00267">
    <property type="entry name" value="GGDEF"/>
    <property type="match status" value="1"/>
</dbReference>
<organism evidence="2 3">
    <name type="scientific">Halarcobacter anaerophilus</name>
    <dbReference type="NCBI Taxonomy" id="877500"/>
    <lineage>
        <taxon>Bacteria</taxon>
        <taxon>Pseudomonadati</taxon>
        <taxon>Campylobacterota</taxon>
        <taxon>Epsilonproteobacteria</taxon>
        <taxon>Campylobacterales</taxon>
        <taxon>Arcobacteraceae</taxon>
        <taxon>Halarcobacter</taxon>
    </lineage>
</organism>
<dbReference type="STRING" id="877500.GCA_000935065_00194"/>